<evidence type="ECO:0000313" key="15">
    <source>
        <dbReference type="Proteomes" id="UP001060164"/>
    </source>
</evidence>
<dbReference type="InterPro" id="IPR003661">
    <property type="entry name" value="HisK_dim/P_dom"/>
</dbReference>
<dbReference type="PROSITE" id="PS50113">
    <property type="entry name" value="PAC"/>
    <property type="match status" value="1"/>
</dbReference>
<evidence type="ECO:0000256" key="9">
    <source>
        <dbReference type="PROSITE-ProRule" id="PRU00169"/>
    </source>
</evidence>
<dbReference type="SUPFAM" id="SSF47384">
    <property type="entry name" value="Homodimeric domain of signal transducing histidine kinase"/>
    <property type="match status" value="1"/>
</dbReference>
<dbReference type="CDD" id="cd00130">
    <property type="entry name" value="PAS"/>
    <property type="match status" value="1"/>
</dbReference>
<dbReference type="Gene3D" id="3.40.50.2300">
    <property type="match status" value="1"/>
</dbReference>
<dbReference type="Pfam" id="PF00512">
    <property type="entry name" value="HisKA"/>
    <property type="match status" value="1"/>
</dbReference>
<feature type="modified residue" description="4-aspartylphosphate" evidence="9">
    <location>
        <position position="697"/>
    </location>
</feature>
<evidence type="ECO:0000256" key="8">
    <source>
        <dbReference type="ARBA" id="ARBA00024867"/>
    </source>
</evidence>
<keyword evidence="4 9" id="KW-0597">Phosphoprotein</keyword>
<evidence type="ECO:0000256" key="2">
    <source>
        <dbReference type="ARBA" id="ARBA00012438"/>
    </source>
</evidence>
<dbReference type="SMART" id="SM00091">
    <property type="entry name" value="PAS"/>
    <property type="match status" value="1"/>
</dbReference>
<evidence type="ECO:0000259" key="13">
    <source>
        <dbReference type="PROSITE" id="PS50113"/>
    </source>
</evidence>
<dbReference type="InterPro" id="IPR036890">
    <property type="entry name" value="HATPase_C_sf"/>
</dbReference>
<evidence type="ECO:0000256" key="1">
    <source>
        <dbReference type="ARBA" id="ARBA00000085"/>
    </source>
</evidence>
<dbReference type="SUPFAM" id="SSF55874">
    <property type="entry name" value="ATPase domain of HSP90 chaperone/DNA topoisomerase II/histidine kinase"/>
    <property type="match status" value="1"/>
</dbReference>
<dbReference type="NCBIfam" id="TIGR00229">
    <property type="entry name" value="sensory_box"/>
    <property type="match status" value="1"/>
</dbReference>
<dbReference type="SUPFAM" id="SSF55785">
    <property type="entry name" value="PYP-like sensor domain (PAS domain)"/>
    <property type="match status" value="1"/>
</dbReference>
<dbReference type="SMART" id="SM00448">
    <property type="entry name" value="REC"/>
    <property type="match status" value="1"/>
</dbReference>
<sequence length="768" mass="86229">MEAEKIFDALQHTGIYIVDRETMITYYENPIAQQYSVKERIGKPCYSSHGNTSMCSSCPIRTQEHVSFVSRGDLNMVFIVRSVEITWNGRPSYLISVAKQMDLPHMTEYDKSMNRMSRALQCSVSVYTEINLEAMSYRRIKLKNVQRFDTAPVGDYARVFELMCQNEIHPDDVARVRENLAPDILHAISADSKGASEFSVRYRLKNAEPMVMMETRVIILRDELPHYAVCIVTDVTEETMRNEQIDALSNVLQNVAVGMFVFELDQNDCHVVIANPAVCKMMGIDREKTLGIQNEQILSLTHPDDVPLIQNVIRKMSVPGGAMDYEYRTLNKRSGNYIWLSAKARSMASPDGKVLAYISYYDITEARKLRELQAALEAEKKATEAKSGFLANMSHEIRTPMNAILGMTELAIGMVHDNDVVAEYLKQIKESSDYLLGILNDILEMSRIDSGKVSLNKEWIAPREILTPVLNMISPRMTEKGITFTYDPRILRRSRIKFLIDPQKTKQMLMNLLNNACKFTPEGGQVKLSFRNISIDRSNGTALDHIIIEDDGCGMSKEFLQRIFQPFEQERISQTASVQGTGLGLAISRTVARQMGGDITVVSELGKGSAFTITFPYQYRLTDADEETVDSNDQHISDSVLAGKRILLAEDHPLNALIATKLLENQGIAITHVSDGEGAVKIFASNPPDTYAAILMDVCMPNMDGLTATKAIRSMAREDAKTIPIIAMTANAYDEDRKKSKEAGMNIHLTKPIVPAILYDTLKKCMKT</sequence>
<keyword evidence="14" id="KW-0547">Nucleotide-binding</keyword>
<dbReference type="Pfam" id="PF00072">
    <property type="entry name" value="Response_reg"/>
    <property type="match status" value="1"/>
</dbReference>
<dbReference type="PRINTS" id="PR00344">
    <property type="entry name" value="BCTRLSENSOR"/>
</dbReference>
<dbReference type="InterPro" id="IPR005467">
    <property type="entry name" value="His_kinase_dom"/>
</dbReference>
<dbReference type="PANTHER" id="PTHR43047:SF64">
    <property type="entry name" value="HISTIDINE KINASE CONTAINING CHEY-HOMOLOGOUS RECEIVER DOMAIN AND PAS DOMAIN-RELATED"/>
    <property type="match status" value="1"/>
</dbReference>
<dbReference type="InterPro" id="IPR004358">
    <property type="entry name" value="Sig_transdc_His_kin-like_C"/>
</dbReference>
<evidence type="ECO:0000256" key="5">
    <source>
        <dbReference type="ARBA" id="ARBA00022679"/>
    </source>
</evidence>
<evidence type="ECO:0000256" key="3">
    <source>
        <dbReference type="ARBA" id="ARBA00018672"/>
    </source>
</evidence>
<gene>
    <name evidence="14" type="ORF">NQ502_18590</name>
</gene>
<keyword evidence="7" id="KW-0902">Two-component regulatory system</keyword>
<dbReference type="RefSeq" id="WP_049898058.1">
    <property type="nucleotide sequence ID" value="NZ_CABLBR010000006.1"/>
</dbReference>
<dbReference type="InterPro" id="IPR001610">
    <property type="entry name" value="PAC"/>
</dbReference>
<keyword evidence="14" id="KW-0067">ATP-binding</keyword>
<dbReference type="Pfam" id="PF02518">
    <property type="entry name" value="HATPase_c"/>
    <property type="match status" value="1"/>
</dbReference>
<dbReference type="InterPro" id="IPR001789">
    <property type="entry name" value="Sig_transdc_resp-reg_receiver"/>
</dbReference>
<dbReference type="PROSITE" id="PS50110">
    <property type="entry name" value="RESPONSE_REGULATORY"/>
    <property type="match status" value="1"/>
</dbReference>
<dbReference type="PROSITE" id="PS50112">
    <property type="entry name" value="PAS"/>
    <property type="match status" value="1"/>
</dbReference>
<evidence type="ECO:0000256" key="6">
    <source>
        <dbReference type="ARBA" id="ARBA00022777"/>
    </source>
</evidence>
<accession>A0ABY5VGD9</accession>
<dbReference type="InterPro" id="IPR036097">
    <property type="entry name" value="HisK_dim/P_sf"/>
</dbReference>
<dbReference type="SMART" id="SM00387">
    <property type="entry name" value="HATPase_c"/>
    <property type="match status" value="1"/>
</dbReference>
<feature type="domain" description="Histidine kinase" evidence="10">
    <location>
        <begin position="392"/>
        <end position="619"/>
    </location>
</feature>
<dbReference type="InterPro" id="IPR013655">
    <property type="entry name" value="PAS_fold_3"/>
</dbReference>
<evidence type="ECO:0000259" key="11">
    <source>
        <dbReference type="PROSITE" id="PS50110"/>
    </source>
</evidence>
<proteinExistence type="predicted"/>
<name>A0ABY5VGD9_9FIRM</name>
<dbReference type="InterPro" id="IPR035965">
    <property type="entry name" value="PAS-like_dom_sf"/>
</dbReference>
<comment type="function">
    <text evidence="8">May play the central regulatory role in sporulation. It may be an element of the effector pathway responsible for the activation of sporulation genes in response to nutritional stress. Spo0A may act in concert with spo0H (a sigma factor) to control the expression of some genes that are critical to the sporulation process.</text>
</comment>
<dbReference type="InterPro" id="IPR000700">
    <property type="entry name" value="PAS-assoc_C"/>
</dbReference>
<comment type="catalytic activity">
    <reaction evidence="1">
        <text>ATP + protein L-histidine = ADP + protein N-phospho-L-histidine.</text>
        <dbReference type="EC" id="2.7.13.3"/>
    </reaction>
</comment>
<dbReference type="SMART" id="SM00086">
    <property type="entry name" value="PAC"/>
    <property type="match status" value="2"/>
</dbReference>
<dbReference type="Proteomes" id="UP001060164">
    <property type="component" value="Chromosome"/>
</dbReference>
<dbReference type="Gene3D" id="3.30.450.20">
    <property type="entry name" value="PAS domain"/>
    <property type="match status" value="1"/>
</dbReference>
<dbReference type="InterPro" id="IPR011006">
    <property type="entry name" value="CheY-like_superfamily"/>
</dbReference>
<evidence type="ECO:0000259" key="12">
    <source>
        <dbReference type="PROSITE" id="PS50112"/>
    </source>
</evidence>
<dbReference type="Gene3D" id="1.10.287.130">
    <property type="match status" value="1"/>
</dbReference>
<dbReference type="Gene3D" id="3.30.565.10">
    <property type="entry name" value="Histidine kinase-like ATPase, C-terminal domain"/>
    <property type="match status" value="1"/>
</dbReference>
<protein>
    <recommendedName>
        <fullName evidence="3">Stage 0 sporulation protein A homolog</fullName>
        <ecNumber evidence="2">2.7.13.3</ecNumber>
    </recommendedName>
</protein>
<evidence type="ECO:0000259" key="10">
    <source>
        <dbReference type="PROSITE" id="PS50109"/>
    </source>
</evidence>
<feature type="domain" description="Response regulatory" evidence="11">
    <location>
        <begin position="645"/>
        <end position="766"/>
    </location>
</feature>
<dbReference type="CDD" id="cd00082">
    <property type="entry name" value="HisKA"/>
    <property type="match status" value="1"/>
</dbReference>
<keyword evidence="15" id="KW-1185">Reference proteome</keyword>
<evidence type="ECO:0000256" key="4">
    <source>
        <dbReference type="ARBA" id="ARBA00022553"/>
    </source>
</evidence>
<evidence type="ECO:0000313" key="14">
    <source>
        <dbReference type="EMBL" id="UWP59336.1"/>
    </source>
</evidence>
<keyword evidence="5" id="KW-0808">Transferase</keyword>
<dbReference type="CDD" id="cd17546">
    <property type="entry name" value="REC_hyHK_CKI1_RcsC-like"/>
    <property type="match status" value="1"/>
</dbReference>
<feature type="domain" description="PAS" evidence="12">
    <location>
        <begin position="244"/>
        <end position="315"/>
    </location>
</feature>
<dbReference type="InterPro" id="IPR000014">
    <property type="entry name" value="PAS"/>
</dbReference>
<keyword evidence="6" id="KW-0418">Kinase</keyword>
<evidence type="ECO:0000256" key="7">
    <source>
        <dbReference type="ARBA" id="ARBA00023012"/>
    </source>
</evidence>
<dbReference type="PANTHER" id="PTHR43047">
    <property type="entry name" value="TWO-COMPONENT HISTIDINE PROTEIN KINASE"/>
    <property type="match status" value="1"/>
</dbReference>
<reference evidence="14" key="1">
    <citation type="journal article" date="2022" name="Cell">
        <title>Design, construction, and in vivo augmentation of a complex gut microbiome.</title>
        <authorList>
            <person name="Cheng A.G."/>
            <person name="Ho P.Y."/>
            <person name="Aranda-Diaz A."/>
            <person name="Jain S."/>
            <person name="Yu F.B."/>
            <person name="Meng X."/>
            <person name="Wang M."/>
            <person name="Iakiviak M."/>
            <person name="Nagashima K."/>
            <person name="Zhao A."/>
            <person name="Murugkar P."/>
            <person name="Patil A."/>
            <person name="Atabakhsh K."/>
            <person name="Weakley A."/>
            <person name="Yan J."/>
            <person name="Brumbaugh A.R."/>
            <person name="Higginbottom S."/>
            <person name="Dimas A."/>
            <person name="Shiver A.L."/>
            <person name="Deutschbauer A."/>
            <person name="Neff N."/>
            <person name="Sonnenburg J.L."/>
            <person name="Huang K.C."/>
            <person name="Fischbach M.A."/>
        </authorList>
    </citation>
    <scope>NUCLEOTIDE SEQUENCE</scope>
    <source>
        <strain evidence="14">DSM 19829</strain>
    </source>
</reference>
<dbReference type="Pfam" id="PF08447">
    <property type="entry name" value="PAS_3"/>
    <property type="match status" value="1"/>
</dbReference>
<dbReference type="EMBL" id="CP102290">
    <property type="protein sequence ID" value="UWP59336.1"/>
    <property type="molecule type" value="Genomic_DNA"/>
</dbReference>
<organism evidence="14 15">
    <name type="scientific">Ruminococcus gauvreauii</name>
    <dbReference type="NCBI Taxonomy" id="438033"/>
    <lineage>
        <taxon>Bacteria</taxon>
        <taxon>Bacillati</taxon>
        <taxon>Bacillota</taxon>
        <taxon>Clostridia</taxon>
        <taxon>Eubacteriales</taxon>
        <taxon>Oscillospiraceae</taxon>
        <taxon>Ruminococcus</taxon>
    </lineage>
</organism>
<dbReference type="SUPFAM" id="SSF52172">
    <property type="entry name" value="CheY-like"/>
    <property type="match status" value="1"/>
</dbReference>
<dbReference type="EC" id="2.7.13.3" evidence="2"/>
<feature type="domain" description="PAC" evidence="13">
    <location>
        <begin position="323"/>
        <end position="375"/>
    </location>
</feature>
<dbReference type="GO" id="GO:0005524">
    <property type="term" value="F:ATP binding"/>
    <property type="evidence" value="ECO:0007669"/>
    <property type="project" value="UniProtKB-KW"/>
</dbReference>
<dbReference type="PROSITE" id="PS50109">
    <property type="entry name" value="HIS_KIN"/>
    <property type="match status" value="1"/>
</dbReference>
<dbReference type="InterPro" id="IPR003594">
    <property type="entry name" value="HATPase_dom"/>
</dbReference>
<dbReference type="SMART" id="SM00388">
    <property type="entry name" value="HisKA"/>
    <property type="match status" value="1"/>
</dbReference>